<feature type="region of interest" description="Disordered" evidence="1">
    <location>
        <begin position="144"/>
        <end position="182"/>
    </location>
</feature>
<organism evidence="2 3">
    <name type="scientific">Panaeolus cyanescens</name>
    <dbReference type="NCBI Taxonomy" id="181874"/>
    <lineage>
        <taxon>Eukaryota</taxon>
        <taxon>Fungi</taxon>
        <taxon>Dikarya</taxon>
        <taxon>Basidiomycota</taxon>
        <taxon>Agaricomycotina</taxon>
        <taxon>Agaricomycetes</taxon>
        <taxon>Agaricomycetidae</taxon>
        <taxon>Agaricales</taxon>
        <taxon>Agaricineae</taxon>
        <taxon>Galeropsidaceae</taxon>
        <taxon>Panaeolus</taxon>
    </lineage>
</organism>
<keyword evidence="3" id="KW-1185">Reference proteome</keyword>
<evidence type="ECO:0000313" key="2">
    <source>
        <dbReference type="EMBL" id="PPQ75707.1"/>
    </source>
</evidence>
<evidence type="ECO:0000313" key="3">
    <source>
        <dbReference type="Proteomes" id="UP000284842"/>
    </source>
</evidence>
<accession>A0A409WB13</accession>
<reference evidence="2 3" key="1">
    <citation type="journal article" date="2018" name="Evol. Lett.">
        <title>Horizontal gene cluster transfer increased hallucinogenic mushroom diversity.</title>
        <authorList>
            <person name="Reynolds H.T."/>
            <person name="Vijayakumar V."/>
            <person name="Gluck-Thaler E."/>
            <person name="Korotkin H.B."/>
            <person name="Matheny P.B."/>
            <person name="Slot J.C."/>
        </authorList>
    </citation>
    <scope>NUCLEOTIDE SEQUENCE [LARGE SCALE GENOMIC DNA]</scope>
    <source>
        <strain evidence="2 3">2629</strain>
    </source>
</reference>
<name>A0A409WB13_9AGAR</name>
<gene>
    <name evidence="2" type="ORF">CVT24_002598</name>
</gene>
<sequence>MDTVSFTGDLFCTGEETFAIASPEHHFEHSTFKAYQPSGTFDMKGPSKDVNQVDAGNAYLYNDVLCSKWTGPHSEYYDSVIEGRTESTDAGFNQNSHAFDASAQFMDNVNDVIQFEEAMPEDAAAAYAYASPALSSTSFYTDNTASPSYSADADDESSESSEWSECITPSPPCEFPPQVNNNEQGSLPRSALLFTPLSSTPFYPDGEATSTTPLAGTNQWNEMWEDDANDIPHPVLAQEEQRFCKDYVQNEVSQVDCQHEQPQWMWNSYMPNQETFNETQTQGREGGAHGTHNVDLGFEGGMNDSTKSAIAEWCASVDPNYNEWENYSSDNSRFSSNWGSNLSTPINYPGEFAATTHDHQLQLQNPGNVTHLHAYGNGPESTEPVVHPFAAVPQVQQPVNYNMTGMHSSPLSGSFSQENQFLANMGGHPVIMNLNFGNGAQVHFHFHNHSQ</sequence>
<proteinExistence type="predicted"/>
<protein>
    <submittedName>
        <fullName evidence="2">Uncharacterized protein</fullName>
    </submittedName>
</protein>
<dbReference type="AlphaFoldDB" id="A0A409WB13"/>
<dbReference type="InParanoid" id="A0A409WB13"/>
<dbReference type="EMBL" id="NHTK01005647">
    <property type="protein sequence ID" value="PPQ75707.1"/>
    <property type="molecule type" value="Genomic_DNA"/>
</dbReference>
<evidence type="ECO:0000256" key="1">
    <source>
        <dbReference type="SAM" id="MobiDB-lite"/>
    </source>
</evidence>
<dbReference type="Proteomes" id="UP000284842">
    <property type="component" value="Unassembled WGS sequence"/>
</dbReference>
<comment type="caution">
    <text evidence="2">The sequence shown here is derived from an EMBL/GenBank/DDBJ whole genome shotgun (WGS) entry which is preliminary data.</text>
</comment>